<evidence type="ECO:0000259" key="2">
    <source>
        <dbReference type="Pfam" id="PF01408"/>
    </source>
</evidence>
<proteinExistence type="inferred from homology"/>
<name>A0A8E2EI03_9PEZI</name>
<dbReference type="PANTHER" id="PTHR43054:SF1">
    <property type="entry name" value="SCYLLO-INOSITOL 2-DEHYDROGENASE (NADP(+)) IOLU"/>
    <property type="match status" value="1"/>
</dbReference>
<dbReference type="SUPFAM" id="SSF55347">
    <property type="entry name" value="Glyceraldehyde-3-phosphate dehydrogenase-like, C-terminal domain"/>
    <property type="match status" value="1"/>
</dbReference>
<evidence type="ECO:0000313" key="4">
    <source>
        <dbReference type="EMBL" id="OCK84355.1"/>
    </source>
</evidence>
<organism evidence="4 5">
    <name type="scientific">Lepidopterella palustris CBS 459.81</name>
    <dbReference type="NCBI Taxonomy" id="1314670"/>
    <lineage>
        <taxon>Eukaryota</taxon>
        <taxon>Fungi</taxon>
        <taxon>Dikarya</taxon>
        <taxon>Ascomycota</taxon>
        <taxon>Pezizomycotina</taxon>
        <taxon>Dothideomycetes</taxon>
        <taxon>Pleosporomycetidae</taxon>
        <taxon>Mytilinidiales</taxon>
        <taxon>Argynnaceae</taxon>
        <taxon>Lepidopterella</taxon>
    </lineage>
</organism>
<gene>
    <name evidence="4" type="ORF">K432DRAFT_378674</name>
</gene>
<dbReference type="PANTHER" id="PTHR43054">
    <property type="match status" value="1"/>
</dbReference>
<comment type="similarity">
    <text evidence="1">Belongs to the Gfo/Idh/MocA family.</text>
</comment>
<dbReference type="AlphaFoldDB" id="A0A8E2EI03"/>
<dbReference type="Gene3D" id="3.40.50.720">
    <property type="entry name" value="NAD(P)-binding Rossmann-like Domain"/>
    <property type="match status" value="1"/>
</dbReference>
<dbReference type="InterPro" id="IPR036291">
    <property type="entry name" value="NAD(P)-bd_dom_sf"/>
</dbReference>
<evidence type="ECO:0000256" key="1">
    <source>
        <dbReference type="ARBA" id="ARBA00010928"/>
    </source>
</evidence>
<dbReference type="OrthoDB" id="2129491at2759"/>
<dbReference type="EMBL" id="KV744839">
    <property type="protein sequence ID" value="OCK84355.1"/>
    <property type="molecule type" value="Genomic_DNA"/>
</dbReference>
<sequence length="333" mass="36411">MLNFGVIGTGWITASFVASAHASNKWTLRAVYSRHPDTAKHFASKYETTDPIHIHTTLSSLASDPSVQAVYIASPNSLHYEQAKILLEAKKHVILEKPATSTSVELDKLFEIAKENEIMLIEAYRHLHECNFKALKAALPRLGPIYGASFTYAQYSSRYDAVLNGAVPNIFSLDYSGGALVDLGVYPIAAAVSLFGAPTAQFYFPVMISTGADGGGLIVLQYEGFAVQINASKVYNSSAVSEVYGEKGTLAMPSITDIASVKFLDARKKETEEEVGGEKVHLNLLEEAVEFARVIEEGDRERAGELEGISRAVVRVTEDLRRRCGLVFKVEKE</sequence>
<reference evidence="4 5" key="1">
    <citation type="journal article" date="2016" name="Nat. Commun.">
        <title>Ectomycorrhizal ecology is imprinted in the genome of the dominant symbiotic fungus Cenococcum geophilum.</title>
        <authorList>
            <consortium name="DOE Joint Genome Institute"/>
            <person name="Peter M."/>
            <person name="Kohler A."/>
            <person name="Ohm R.A."/>
            <person name="Kuo A."/>
            <person name="Krutzmann J."/>
            <person name="Morin E."/>
            <person name="Arend M."/>
            <person name="Barry K.W."/>
            <person name="Binder M."/>
            <person name="Choi C."/>
            <person name="Clum A."/>
            <person name="Copeland A."/>
            <person name="Grisel N."/>
            <person name="Haridas S."/>
            <person name="Kipfer T."/>
            <person name="LaButti K."/>
            <person name="Lindquist E."/>
            <person name="Lipzen A."/>
            <person name="Maire R."/>
            <person name="Meier B."/>
            <person name="Mihaltcheva S."/>
            <person name="Molinier V."/>
            <person name="Murat C."/>
            <person name="Poggeler S."/>
            <person name="Quandt C.A."/>
            <person name="Sperisen C."/>
            <person name="Tritt A."/>
            <person name="Tisserant E."/>
            <person name="Crous P.W."/>
            <person name="Henrissat B."/>
            <person name="Nehls U."/>
            <person name="Egli S."/>
            <person name="Spatafora J.W."/>
            <person name="Grigoriev I.V."/>
            <person name="Martin F.M."/>
        </authorList>
    </citation>
    <scope>NUCLEOTIDE SEQUENCE [LARGE SCALE GENOMIC DNA]</scope>
    <source>
        <strain evidence="4 5">CBS 459.81</strain>
    </source>
</reference>
<dbReference type="SUPFAM" id="SSF51735">
    <property type="entry name" value="NAD(P)-binding Rossmann-fold domains"/>
    <property type="match status" value="1"/>
</dbReference>
<dbReference type="GO" id="GO:0000166">
    <property type="term" value="F:nucleotide binding"/>
    <property type="evidence" value="ECO:0007669"/>
    <property type="project" value="InterPro"/>
</dbReference>
<dbReference type="Proteomes" id="UP000250266">
    <property type="component" value="Unassembled WGS sequence"/>
</dbReference>
<dbReference type="InterPro" id="IPR000683">
    <property type="entry name" value="Gfo/Idh/MocA-like_OxRdtase_N"/>
</dbReference>
<dbReference type="Gene3D" id="3.30.360.10">
    <property type="entry name" value="Dihydrodipicolinate Reductase, domain 2"/>
    <property type="match status" value="1"/>
</dbReference>
<evidence type="ECO:0000259" key="3">
    <source>
        <dbReference type="Pfam" id="PF22725"/>
    </source>
</evidence>
<feature type="domain" description="Gfo/Idh/MocA-like oxidoreductase N-terminal" evidence="2">
    <location>
        <begin position="2"/>
        <end position="122"/>
    </location>
</feature>
<accession>A0A8E2EI03</accession>
<feature type="domain" description="GFO/IDH/MocA-like oxidoreductase" evidence="3">
    <location>
        <begin position="142"/>
        <end position="250"/>
    </location>
</feature>
<evidence type="ECO:0000313" key="5">
    <source>
        <dbReference type="Proteomes" id="UP000250266"/>
    </source>
</evidence>
<protein>
    <submittedName>
        <fullName evidence="4">Oxidoreductase-like protein</fullName>
    </submittedName>
</protein>
<dbReference type="Pfam" id="PF22725">
    <property type="entry name" value="GFO_IDH_MocA_C3"/>
    <property type="match status" value="1"/>
</dbReference>
<dbReference type="Pfam" id="PF01408">
    <property type="entry name" value="GFO_IDH_MocA"/>
    <property type="match status" value="1"/>
</dbReference>
<keyword evidence="5" id="KW-1185">Reference proteome</keyword>
<dbReference type="InterPro" id="IPR055170">
    <property type="entry name" value="GFO_IDH_MocA-like_dom"/>
</dbReference>